<keyword evidence="2 3" id="KW-0040">ANK repeat</keyword>
<dbReference type="EMBL" id="PNCI01000022">
    <property type="protein sequence ID" value="TMP28746.1"/>
    <property type="molecule type" value="Genomic_DNA"/>
</dbReference>
<evidence type="ECO:0000256" key="1">
    <source>
        <dbReference type="ARBA" id="ARBA00022737"/>
    </source>
</evidence>
<keyword evidence="4" id="KW-0732">Signal</keyword>
<dbReference type="Proteomes" id="UP000310249">
    <property type="component" value="Unassembled WGS sequence"/>
</dbReference>
<dbReference type="PANTHER" id="PTHR24171">
    <property type="entry name" value="ANKYRIN REPEAT DOMAIN-CONTAINING PROTEIN 39-RELATED"/>
    <property type="match status" value="1"/>
</dbReference>
<dbReference type="OrthoDB" id="264542at2"/>
<reference evidence="5 6" key="1">
    <citation type="submission" date="2018-01" db="EMBL/GenBank/DDBJ databases">
        <authorList>
            <person name="Paulsen S."/>
            <person name="Gram L.K."/>
        </authorList>
    </citation>
    <scope>NUCLEOTIDE SEQUENCE [LARGE SCALE GENOMIC DNA]</scope>
    <source>
        <strain evidence="5 6">S2676</strain>
    </source>
</reference>
<evidence type="ECO:0000256" key="4">
    <source>
        <dbReference type="SAM" id="SignalP"/>
    </source>
</evidence>
<name>A0A5S3WNB6_9GAMM</name>
<accession>A0A5S3WNB6</accession>
<protein>
    <submittedName>
        <fullName evidence="5">Uncharacterized protein</fullName>
    </submittedName>
</protein>
<dbReference type="SUPFAM" id="SSF48403">
    <property type="entry name" value="Ankyrin repeat"/>
    <property type="match status" value="1"/>
</dbReference>
<proteinExistence type="predicted"/>
<dbReference type="Gene3D" id="1.25.40.20">
    <property type="entry name" value="Ankyrin repeat-containing domain"/>
    <property type="match status" value="1"/>
</dbReference>
<sequence>MAFSKVMLFLFLLMLLTMESKADVATQDDLSVDFLSLVRAAEAGDFYSVKYLLENRKIDPNGYASTAGSMLAQVANNYLRPIQVASREGNYEVVKLLLEQGANPDWCCCECTTALHYALENKHEKIANILIERGANIELPFFGKDKEYSCLELAKKHSLQSTVTLLIKSKRRSIKGN</sequence>
<gene>
    <name evidence="5" type="ORF">CWB99_10960</name>
</gene>
<evidence type="ECO:0000313" key="5">
    <source>
        <dbReference type="EMBL" id="TMP28746.1"/>
    </source>
</evidence>
<comment type="caution">
    <text evidence="5">The sequence shown here is derived from an EMBL/GenBank/DDBJ whole genome shotgun (WGS) entry which is preliminary data.</text>
</comment>
<dbReference type="PROSITE" id="PS50297">
    <property type="entry name" value="ANK_REP_REGION"/>
    <property type="match status" value="2"/>
</dbReference>
<dbReference type="InterPro" id="IPR002110">
    <property type="entry name" value="Ankyrin_rpt"/>
</dbReference>
<reference evidence="6" key="2">
    <citation type="submission" date="2019-06" db="EMBL/GenBank/DDBJ databases">
        <title>Co-occurence of chitin degradation, pigmentation and bioactivity in marine Pseudoalteromonas.</title>
        <authorList>
            <person name="Sonnenschein E.C."/>
            <person name="Bech P.K."/>
        </authorList>
    </citation>
    <scope>NUCLEOTIDE SEQUENCE [LARGE SCALE GENOMIC DNA]</scope>
    <source>
        <strain evidence="6">S2676</strain>
    </source>
</reference>
<dbReference type="Pfam" id="PF12796">
    <property type="entry name" value="Ank_2"/>
    <property type="match status" value="1"/>
</dbReference>
<feature type="repeat" description="ANK" evidence="3">
    <location>
        <begin position="77"/>
        <end position="105"/>
    </location>
</feature>
<dbReference type="PROSITE" id="PS50088">
    <property type="entry name" value="ANK_REPEAT"/>
    <property type="match status" value="2"/>
</dbReference>
<dbReference type="RefSeq" id="WP_138553077.1">
    <property type="nucleotide sequence ID" value="NZ_PNCH01000055.1"/>
</dbReference>
<organism evidence="5 6">
    <name type="scientific">Pseudoalteromonas rubra</name>
    <dbReference type="NCBI Taxonomy" id="43658"/>
    <lineage>
        <taxon>Bacteria</taxon>
        <taxon>Pseudomonadati</taxon>
        <taxon>Pseudomonadota</taxon>
        <taxon>Gammaproteobacteria</taxon>
        <taxon>Alteromonadales</taxon>
        <taxon>Pseudoalteromonadaceae</taxon>
        <taxon>Pseudoalteromonas</taxon>
    </lineage>
</organism>
<keyword evidence="1" id="KW-0677">Repeat</keyword>
<feature type="chain" id="PRO_5024382366" evidence="4">
    <location>
        <begin position="23"/>
        <end position="177"/>
    </location>
</feature>
<dbReference type="InterPro" id="IPR036770">
    <property type="entry name" value="Ankyrin_rpt-contain_sf"/>
</dbReference>
<feature type="signal peptide" evidence="4">
    <location>
        <begin position="1"/>
        <end position="22"/>
    </location>
</feature>
<evidence type="ECO:0000256" key="3">
    <source>
        <dbReference type="PROSITE-ProRule" id="PRU00023"/>
    </source>
</evidence>
<evidence type="ECO:0000313" key="6">
    <source>
        <dbReference type="Proteomes" id="UP000310249"/>
    </source>
</evidence>
<dbReference type="AlphaFoldDB" id="A0A5S3WNB6"/>
<evidence type="ECO:0000256" key="2">
    <source>
        <dbReference type="ARBA" id="ARBA00023043"/>
    </source>
</evidence>
<feature type="repeat" description="ANK" evidence="3">
    <location>
        <begin position="110"/>
        <end position="138"/>
    </location>
</feature>
<dbReference type="SMART" id="SM00248">
    <property type="entry name" value="ANK"/>
    <property type="match status" value="3"/>
</dbReference>